<dbReference type="Pfam" id="PF00704">
    <property type="entry name" value="Glyco_hydro_18"/>
    <property type="match status" value="1"/>
</dbReference>
<organism evidence="7 8">
    <name type="scientific">Ailuropoda melanoleuca</name>
    <name type="common">Giant panda</name>
    <dbReference type="NCBI Taxonomy" id="9646"/>
    <lineage>
        <taxon>Eukaryota</taxon>
        <taxon>Metazoa</taxon>
        <taxon>Chordata</taxon>
        <taxon>Craniata</taxon>
        <taxon>Vertebrata</taxon>
        <taxon>Euteleostomi</taxon>
        <taxon>Mammalia</taxon>
        <taxon>Eutheria</taxon>
        <taxon>Laurasiatheria</taxon>
        <taxon>Carnivora</taxon>
        <taxon>Caniformia</taxon>
        <taxon>Ursidae</taxon>
        <taxon>Ailuropoda</taxon>
    </lineage>
</organism>
<keyword evidence="3" id="KW-1015">Disulfide bond</keyword>
<dbReference type="GeneTree" id="ENSGT00940000162989"/>
<evidence type="ECO:0000256" key="1">
    <source>
        <dbReference type="ARBA" id="ARBA00022729"/>
    </source>
</evidence>
<evidence type="ECO:0000313" key="7">
    <source>
        <dbReference type="Ensembl" id="ENSAMEP00000033267.1"/>
    </source>
</evidence>
<sequence length="349" mass="38754">MREVLSPAWDRQKLLASAYKLVCYVTNWAQYRPEPAKFTPSMIDPFLCTHVIYAFAGMNNNQITTIEWNDVTLYGELNTLKQSNSNLLTSLAIGGANMGSTKFSNMVSTSANRQTFISSVITFLRKYNFDGLDLDWEYPSTTQDKQLFTTLCQELIAAFEQESQNSGQPRLLLSAAVSASKYTIDSSYDVPALGQTLDFINVMTYDFHGSWNPTTGHNSPLHRGLPSYDPVPYYNCEFAMEYWNSNGAPAEKLLMGFPTYARTFTLSTSDTAVGAPDSGGGPAGPYTRTPGFLAYYEVCGFLEGATDDWITAQMVPYAVKGGEWVGYDDLKSFNLKAEFVMSQQTDSSL</sequence>
<protein>
    <recommendedName>
        <fullName evidence="6">GH18 domain-containing protein</fullName>
    </recommendedName>
</protein>
<evidence type="ECO:0000256" key="3">
    <source>
        <dbReference type="ARBA" id="ARBA00023157"/>
    </source>
</evidence>
<comment type="similarity">
    <text evidence="5">Belongs to the glycosyl hydrolase 18 family.</text>
</comment>
<dbReference type="InParanoid" id="A0A7N5K0L5"/>
<dbReference type="GO" id="GO:0008061">
    <property type="term" value="F:chitin binding"/>
    <property type="evidence" value="ECO:0007669"/>
    <property type="project" value="InterPro"/>
</dbReference>
<dbReference type="InterPro" id="IPR011583">
    <property type="entry name" value="Chitinase_II/V-like_cat"/>
</dbReference>
<dbReference type="InterPro" id="IPR001579">
    <property type="entry name" value="Glyco_hydro_18_chit_AS"/>
</dbReference>
<dbReference type="GO" id="GO:0005975">
    <property type="term" value="P:carbohydrate metabolic process"/>
    <property type="evidence" value="ECO:0007669"/>
    <property type="project" value="InterPro"/>
</dbReference>
<dbReference type="PANTHER" id="PTHR11177:SF248">
    <property type="entry name" value="CHITOTRIOSIDASE-1"/>
    <property type="match status" value="1"/>
</dbReference>
<dbReference type="GO" id="GO:0005576">
    <property type="term" value="C:extracellular region"/>
    <property type="evidence" value="ECO:0007669"/>
    <property type="project" value="TreeGrafter"/>
</dbReference>
<dbReference type="InterPro" id="IPR050314">
    <property type="entry name" value="Glycosyl_Hydrlase_18"/>
</dbReference>
<dbReference type="Gene3D" id="3.20.20.80">
    <property type="entry name" value="Glycosidases"/>
    <property type="match status" value="1"/>
</dbReference>
<dbReference type="FunFam" id="3.10.50.10:FF:000001">
    <property type="entry name" value="Chitinase 3-like 1"/>
    <property type="match status" value="1"/>
</dbReference>
<dbReference type="PANTHER" id="PTHR11177">
    <property type="entry name" value="CHITINASE"/>
    <property type="match status" value="1"/>
</dbReference>
<dbReference type="Ensembl" id="ENSAMET00000043265.1">
    <property type="protein sequence ID" value="ENSAMEP00000033267.1"/>
    <property type="gene ID" value="ENSAMEG00000026173.1"/>
</dbReference>
<evidence type="ECO:0000259" key="6">
    <source>
        <dbReference type="PROSITE" id="PS51910"/>
    </source>
</evidence>
<keyword evidence="2" id="KW-0378">Hydrolase</keyword>
<dbReference type="Proteomes" id="UP000008912">
    <property type="component" value="Unassembled WGS sequence"/>
</dbReference>
<evidence type="ECO:0000256" key="2">
    <source>
        <dbReference type="ARBA" id="ARBA00022801"/>
    </source>
</evidence>
<reference evidence="7" key="3">
    <citation type="submission" date="2025-09" db="UniProtKB">
        <authorList>
            <consortium name="Ensembl"/>
        </authorList>
    </citation>
    <scope>IDENTIFICATION</scope>
</reference>
<dbReference type="InterPro" id="IPR029070">
    <property type="entry name" value="Chitinase_insertion_sf"/>
</dbReference>
<dbReference type="AlphaFoldDB" id="A0A7N5K0L5"/>
<feature type="domain" description="GH18" evidence="6">
    <location>
        <begin position="19"/>
        <end position="349"/>
    </location>
</feature>
<reference evidence="7" key="2">
    <citation type="submission" date="2025-08" db="UniProtKB">
        <authorList>
            <consortium name="Ensembl"/>
        </authorList>
    </citation>
    <scope>IDENTIFICATION</scope>
</reference>
<keyword evidence="4" id="KW-0326">Glycosidase</keyword>
<proteinExistence type="inferred from homology"/>
<keyword evidence="1" id="KW-0732">Signal</keyword>
<dbReference type="GO" id="GO:0004568">
    <property type="term" value="F:chitinase activity"/>
    <property type="evidence" value="ECO:0007669"/>
    <property type="project" value="TreeGrafter"/>
</dbReference>
<dbReference type="Gene3D" id="3.10.50.10">
    <property type="match status" value="1"/>
</dbReference>
<evidence type="ECO:0000313" key="8">
    <source>
        <dbReference type="Proteomes" id="UP000008912"/>
    </source>
</evidence>
<dbReference type="SUPFAM" id="SSF54556">
    <property type="entry name" value="Chitinase insertion domain"/>
    <property type="match status" value="1"/>
</dbReference>
<keyword evidence="8" id="KW-1185">Reference proteome</keyword>
<reference evidence="7 8" key="1">
    <citation type="journal article" date="2010" name="Nature">
        <title>The sequence and de novo assembly of the giant panda genome.</title>
        <authorList>
            <person name="Li R."/>
            <person name="Fan W."/>
            <person name="Tian G."/>
            <person name="Zhu H."/>
            <person name="He L."/>
            <person name="Cai J."/>
            <person name="Huang Q."/>
            <person name="Cai Q."/>
            <person name="Li B."/>
            <person name="Bai Y."/>
            <person name="Zhang Z."/>
            <person name="Zhang Y."/>
            <person name="Wang W."/>
            <person name="Li J."/>
            <person name="Wei F."/>
            <person name="Li H."/>
            <person name="Jian M."/>
            <person name="Li J."/>
            <person name="Zhang Z."/>
            <person name="Nielsen R."/>
            <person name="Li D."/>
            <person name="Gu W."/>
            <person name="Yang Z."/>
            <person name="Xuan Z."/>
            <person name="Ryder O.A."/>
            <person name="Leung F.C."/>
            <person name="Zhou Y."/>
            <person name="Cao J."/>
            <person name="Sun X."/>
            <person name="Fu Y."/>
            <person name="Fang X."/>
            <person name="Guo X."/>
            <person name="Wang B."/>
            <person name="Hou R."/>
            <person name="Shen F."/>
            <person name="Mu B."/>
            <person name="Ni P."/>
            <person name="Lin R."/>
            <person name="Qian W."/>
            <person name="Wang G."/>
            <person name="Yu C."/>
            <person name="Nie W."/>
            <person name="Wang J."/>
            <person name="Wu Z."/>
            <person name="Liang H."/>
            <person name="Min J."/>
            <person name="Wu Q."/>
            <person name="Cheng S."/>
            <person name="Ruan J."/>
            <person name="Wang M."/>
            <person name="Shi Z."/>
            <person name="Wen M."/>
            <person name="Liu B."/>
            <person name="Ren X."/>
            <person name="Zheng H."/>
            <person name="Dong D."/>
            <person name="Cook K."/>
            <person name="Shan G."/>
            <person name="Zhang H."/>
            <person name="Kosiol C."/>
            <person name="Xie X."/>
            <person name="Lu Z."/>
            <person name="Zheng H."/>
            <person name="Li Y."/>
            <person name="Steiner C.C."/>
            <person name="Lam T.T."/>
            <person name="Lin S."/>
            <person name="Zhang Q."/>
            <person name="Li G."/>
            <person name="Tian J."/>
            <person name="Gong T."/>
            <person name="Liu H."/>
            <person name="Zhang D."/>
            <person name="Fang L."/>
            <person name="Ye C."/>
            <person name="Zhang J."/>
            <person name="Hu W."/>
            <person name="Xu A."/>
            <person name="Ren Y."/>
            <person name="Zhang G."/>
            <person name="Bruford M.W."/>
            <person name="Li Q."/>
            <person name="Ma L."/>
            <person name="Guo Y."/>
            <person name="An N."/>
            <person name="Hu Y."/>
            <person name="Zheng Y."/>
            <person name="Shi Y."/>
            <person name="Li Z."/>
            <person name="Liu Q."/>
            <person name="Chen Y."/>
            <person name="Zhao J."/>
            <person name="Qu N."/>
            <person name="Zhao S."/>
            <person name="Tian F."/>
            <person name="Wang X."/>
            <person name="Wang H."/>
            <person name="Xu L."/>
            <person name="Liu X."/>
            <person name="Vinar T."/>
            <person name="Wang Y."/>
            <person name="Lam T.W."/>
            <person name="Yiu S.M."/>
            <person name="Liu S."/>
            <person name="Zhang H."/>
            <person name="Li D."/>
            <person name="Huang Y."/>
            <person name="Wang X."/>
            <person name="Yang G."/>
            <person name="Jiang Z."/>
            <person name="Wang J."/>
            <person name="Qin N."/>
            <person name="Li L."/>
            <person name="Li J."/>
            <person name="Bolund L."/>
            <person name="Kristiansen K."/>
            <person name="Wong G.K."/>
            <person name="Olson M."/>
            <person name="Zhang X."/>
            <person name="Li S."/>
            <person name="Yang H."/>
            <person name="Wang J."/>
            <person name="Wang J."/>
        </authorList>
    </citation>
    <scope>NUCLEOTIDE SEQUENCE [LARGE SCALE GENOMIC DNA]</scope>
</reference>
<evidence type="ECO:0000256" key="5">
    <source>
        <dbReference type="RuleBase" id="RU004453"/>
    </source>
</evidence>
<dbReference type="GO" id="GO:0006032">
    <property type="term" value="P:chitin catabolic process"/>
    <property type="evidence" value="ECO:0007669"/>
    <property type="project" value="TreeGrafter"/>
</dbReference>
<evidence type="ECO:0000256" key="4">
    <source>
        <dbReference type="ARBA" id="ARBA00023295"/>
    </source>
</evidence>
<dbReference type="InterPro" id="IPR017853">
    <property type="entry name" value="GH"/>
</dbReference>
<dbReference type="InterPro" id="IPR001223">
    <property type="entry name" value="Glyco_hydro18_cat"/>
</dbReference>
<accession>A0A7N5K0L5</accession>
<dbReference type="PROSITE" id="PS51910">
    <property type="entry name" value="GH18_2"/>
    <property type="match status" value="1"/>
</dbReference>
<dbReference type="CDD" id="cd02872">
    <property type="entry name" value="GH18_chitolectin_chitotriosidase"/>
    <property type="match status" value="1"/>
</dbReference>
<dbReference type="SUPFAM" id="SSF51445">
    <property type="entry name" value="(Trans)glycosidases"/>
    <property type="match status" value="1"/>
</dbReference>
<dbReference type="FunFam" id="3.20.20.80:FF:000007">
    <property type="entry name" value="Acidic mammalian chitinase"/>
    <property type="match status" value="1"/>
</dbReference>
<name>A0A7N5K0L5_AILME</name>
<dbReference type="SMART" id="SM00636">
    <property type="entry name" value="Glyco_18"/>
    <property type="match status" value="1"/>
</dbReference>
<dbReference type="PROSITE" id="PS01095">
    <property type="entry name" value="GH18_1"/>
    <property type="match status" value="1"/>
</dbReference>